<keyword evidence="2 5" id="KW-0812">Transmembrane</keyword>
<dbReference type="AlphaFoldDB" id="A0A1G8WLA2"/>
<feature type="transmembrane region" description="Helical" evidence="5">
    <location>
        <begin position="129"/>
        <end position="148"/>
    </location>
</feature>
<evidence type="ECO:0000313" key="7">
    <source>
        <dbReference type="EMBL" id="SDJ79129.1"/>
    </source>
</evidence>
<dbReference type="EMBL" id="FNEV01000017">
    <property type="protein sequence ID" value="SDJ79129.1"/>
    <property type="molecule type" value="Genomic_DNA"/>
</dbReference>
<dbReference type="GO" id="GO:0005886">
    <property type="term" value="C:plasma membrane"/>
    <property type="evidence" value="ECO:0007669"/>
    <property type="project" value="TreeGrafter"/>
</dbReference>
<dbReference type="OrthoDB" id="9794225at2"/>
<dbReference type="InterPro" id="IPR004837">
    <property type="entry name" value="NaCa_Exmemb"/>
</dbReference>
<sequence length="317" mass="33903">MIFVIFIAAALVVIFAAIQLNKYGDVISQKSTWSGAMVGTLLIGGATSLPELTTSLTAVYIDNADIAVGNMLGSNVFNVLILMVFDFIYRKQKVFDTVDRSTHVPIAYTGLVMTALLAVALLWQSAPGLFNVGIEMYLLVIIYIIVMRQTGGAEDEAEEPTSSLSLNQAIARFIIAALFVFIAGSALAIYGDLIAKETGMSSSFVGSFLIAASTSLPELVTVLAAFRIMNYSLALGSIFGSNLFNLQLLVITDAFYREGAILNAASASNVTVAFLGIAMIALSIFAMQRKSAKHVGVYAIPSALTIVLYFASTYLMF</sequence>
<dbReference type="GO" id="GO:0008273">
    <property type="term" value="F:calcium, potassium:sodium antiporter activity"/>
    <property type="evidence" value="ECO:0007669"/>
    <property type="project" value="TreeGrafter"/>
</dbReference>
<feature type="domain" description="Sodium/calcium exchanger membrane region" evidence="6">
    <location>
        <begin position="2"/>
        <end position="145"/>
    </location>
</feature>
<feature type="transmembrane region" description="Helical" evidence="5">
    <location>
        <begin position="106"/>
        <end position="123"/>
    </location>
</feature>
<reference evidence="8" key="1">
    <citation type="submission" date="2016-10" db="EMBL/GenBank/DDBJ databases">
        <authorList>
            <person name="Varghese N."/>
            <person name="Submissions S."/>
        </authorList>
    </citation>
    <scope>NUCLEOTIDE SEQUENCE [LARGE SCALE GENOMIC DNA]</scope>
    <source>
        <strain evidence="8">DSM 4771</strain>
    </source>
</reference>
<keyword evidence="8" id="KW-1185">Reference proteome</keyword>
<dbReference type="Pfam" id="PF01699">
    <property type="entry name" value="Na_Ca_ex"/>
    <property type="match status" value="2"/>
</dbReference>
<feature type="transmembrane region" description="Helical" evidence="5">
    <location>
        <begin position="66"/>
        <end position="85"/>
    </location>
</feature>
<dbReference type="Proteomes" id="UP000199225">
    <property type="component" value="Unassembled WGS sequence"/>
</dbReference>
<dbReference type="InterPro" id="IPR044880">
    <property type="entry name" value="NCX_ion-bd_dom_sf"/>
</dbReference>
<evidence type="ECO:0000256" key="2">
    <source>
        <dbReference type="ARBA" id="ARBA00022692"/>
    </source>
</evidence>
<dbReference type="GO" id="GO:0006874">
    <property type="term" value="P:intracellular calcium ion homeostasis"/>
    <property type="evidence" value="ECO:0007669"/>
    <property type="project" value="TreeGrafter"/>
</dbReference>
<name>A0A1G8WLA2_9BACI</name>
<evidence type="ECO:0000256" key="1">
    <source>
        <dbReference type="ARBA" id="ARBA00004141"/>
    </source>
</evidence>
<accession>A0A1G8WLA2</accession>
<feature type="transmembrane region" description="Helical" evidence="5">
    <location>
        <begin position="169"/>
        <end position="191"/>
    </location>
</feature>
<evidence type="ECO:0000259" key="6">
    <source>
        <dbReference type="Pfam" id="PF01699"/>
    </source>
</evidence>
<evidence type="ECO:0000313" key="8">
    <source>
        <dbReference type="Proteomes" id="UP000199225"/>
    </source>
</evidence>
<dbReference type="GO" id="GO:0005262">
    <property type="term" value="F:calcium channel activity"/>
    <property type="evidence" value="ECO:0007669"/>
    <property type="project" value="TreeGrafter"/>
</dbReference>
<dbReference type="PANTHER" id="PTHR10846">
    <property type="entry name" value="SODIUM/POTASSIUM/CALCIUM EXCHANGER"/>
    <property type="match status" value="1"/>
</dbReference>
<evidence type="ECO:0000256" key="5">
    <source>
        <dbReference type="SAM" id="Phobius"/>
    </source>
</evidence>
<dbReference type="RefSeq" id="WP_093194867.1">
    <property type="nucleotide sequence ID" value="NZ_FNEV01000017.1"/>
</dbReference>
<organism evidence="7 8">
    <name type="scientific">Salimicrobium halophilum</name>
    <dbReference type="NCBI Taxonomy" id="86666"/>
    <lineage>
        <taxon>Bacteria</taxon>
        <taxon>Bacillati</taxon>
        <taxon>Bacillota</taxon>
        <taxon>Bacilli</taxon>
        <taxon>Bacillales</taxon>
        <taxon>Bacillaceae</taxon>
        <taxon>Salimicrobium</taxon>
    </lineage>
</organism>
<feature type="transmembrane region" description="Helical" evidence="5">
    <location>
        <begin position="203"/>
        <end position="226"/>
    </location>
</feature>
<evidence type="ECO:0000256" key="4">
    <source>
        <dbReference type="ARBA" id="ARBA00023136"/>
    </source>
</evidence>
<gene>
    <name evidence="7" type="ORF">SAMN04490247_3236</name>
</gene>
<dbReference type="InterPro" id="IPR004481">
    <property type="entry name" value="K/Na/Ca-exchanger"/>
</dbReference>
<proteinExistence type="predicted"/>
<keyword evidence="3 5" id="KW-1133">Transmembrane helix</keyword>
<feature type="domain" description="Sodium/calcium exchanger membrane region" evidence="6">
    <location>
        <begin position="170"/>
        <end position="316"/>
    </location>
</feature>
<feature type="transmembrane region" description="Helical" evidence="5">
    <location>
        <begin position="233"/>
        <end position="255"/>
    </location>
</feature>
<evidence type="ECO:0000256" key="3">
    <source>
        <dbReference type="ARBA" id="ARBA00022989"/>
    </source>
</evidence>
<comment type="subcellular location">
    <subcellularLocation>
        <location evidence="1">Membrane</location>
        <topology evidence="1">Multi-pass membrane protein</topology>
    </subcellularLocation>
</comment>
<keyword evidence="4 5" id="KW-0472">Membrane</keyword>
<feature type="transmembrane region" description="Helical" evidence="5">
    <location>
        <begin position="261"/>
        <end position="285"/>
    </location>
</feature>
<dbReference type="PANTHER" id="PTHR10846:SF8">
    <property type="entry name" value="INNER MEMBRANE PROTEIN YRBG"/>
    <property type="match status" value="1"/>
</dbReference>
<dbReference type="Gene3D" id="1.20.1420.30">
    <property type="entry name" value="NCX, central ion-binding region"/>
    <property type="match status" value="1"/>
</dbReference>
<protein>
    <submittedName>
        <fullName evidence="7">Cation:H+ antiporter</fullName>
    </submittedName>
</protein>
<feature type="transmembrane region" description="Helical" evidence="5">
    <location>
        <begin position="297"/>
        <end position="316"/>
    </location>
</feature>